<dbReference type="AlphaFoldDB" id="A0A0G8BUV4"/>
<comment type="caution">
    <text evidence="1">The sequence shown here is derived from an EMBL/GenBank/DDBJ whole genome shotgun (WGS) entry which is preliminary data.</text>
</comment>
<accession>A0A0G8BUV4</accession>
<gene>
    <name evidence="1" type="ORF">B4147_5932</name>
</gene>
<dbReference type="PATRIC" id="fig|1396.433.peg.284"/>
<reference evidence="2" key="2">
    <citation type="submission" date="2015-04" db="EMBL/GenBank/DDBJ databases">
        <title>Draft Genome Sequences of Eight Spore-Forming Food Isolates of Bacillus cereus Genome sequencing.</title>
        <authorList>
            <person name="Krawcyk A.O."/>
            <person name="de Jong A."/>
            <person name="Eijlander R.T."/>
            <person name="Berendsen E.M."/>
            <person name="Holsappel S."/>
            <person name="Wells-Bennik M."/>
            <person name="Kuipers O.P."/>
        </authorList>
    </citation>
    <scope>NUCLEOTIDE SEQUENCE [LARGE SCALE GENOMIC DNA]</scope>
    <source>
        <strain evidence="2">B4147</strain>
    </source>
</reference>
<proteinExistence type="predicted"/>
<protein>
    <recommendedName>
        <fullName evidence="3">Prophage helix-turn-helix protein</fullName>
    </recommendedName>
</protein>
<evidence type="ECO:0000313" key="2">
    <source>
        <dbReference type="Proteomes" id="UP000035350"/>
    </source>
</evidence>
<evidence type="ECO:0008006" key="3">
    <source>
        <dbReference type="Google" id="ProtNLM"/>
    </source>
</evidence>
<sequence length="380" mass="44271">MENLMGKLSKIKAKKKISSRQLAKEIGTSKTTIDNGLQCKTEEFKFEVFLKLVQAICDSLEEQRKIIHEYILLCKTPLNVQKALCYCQAMGEYKVIADIIEKHADTKGLKKYITVYKIQNKRNQNIARGQQLLDEMYTKDFSSDTVCQAALNILYMEAMYDKQNYNAVIPYADRTDVILKEVKQEYVKRCMQMKYKERLAYIYLMRNDLDRCRNTCYEILDSELDISIIKATAWCCLGESFTFECPSTAEKYIKKAISLCESIQVPQKTQKYLAFHTTLAHLYIENGINLDEIRFDLIHSSEKAFFECMHGDWAKGIKLYEDLRKDGKKFTAFQQYSFSKVNNDIIGLKESLESFELTGNIFYSQYVKKDLLKEEVKSSE</sequence>
<name>A0A0G8BUV4_9BACI</name>
<dbReference type="Proteomes" id="UP000035350">
    <property type="component" value="Unassembled WGS sequence"/>
</dbReference>
<organism evidence="1 2">
    <name type="scientific">Bacillus wiedmannii</name>
    <dbReference type="NCBI Taxonomy" id="1890302"/>
    <lineage>
        <taxon>Bacteria</taxon>
        <taxon>Bacillati</taxon>
        <taxon>Bacillota</taxon>
        <taxon>Bacilli</taxon>
        <taxon>Bacillales</taxon>
        <taxon>Bacillaceae</taxon>
        <taxon>Bacillus</taxon>
        <taxon>Bacillus cereus group</taxon>
    </lineage>
</organism>
<dbReference type="SUPFAM" id="SSF47413">
    <property type="entry name" value="lambda repressor-like DNA-binding domains"/>
    <property type="match status" value="1"/>
</dbReference>
<dbReference type="NCBIfam" id="NF038310">
    <property type="entry name" value="lysogeny_AimR"/>
    <property type="match status" value="1"/>
</dbReference>
<dbReference type="InterPro" id="IPR010982">
    <property type="entry name" value="Lambda_DNA-bd_dom_sf"/>
</dbReference>
<dbReference type="Pfam" id="PF22871">
    <property type="entry name" value="AimR"/>
    <property type="match status" value="1"/>
</dbReference>
<evidence type="ECO:0000313" key="1">
    <source>
        <dbReference type="EMBL" id="KKZ91358.1"/>
    </source>
</evidence>
<dbReference type="EMBL" id="LCYN01000033">
    <property type="protein sequence ID" value="KKZ91358.1"/>
    <property type="molecule type" value="Genomic_DNA"/>
</dbReference>
<dbReference type="GO" id="GO:0003677">
    <property type="term" value="F:DNA binding"/>
    <property type="evidence" value="ECO:0007669"/>
    <property type="project" value="InterPro"/>
</dbReference>
<dbReference type="InterPro" id="IPR047705">
    <property type="entry name" value="AimR-like"/>
</dbReference>
<reference evidence="1 2" key="1">
    <citation type="journal article" date="2015" name="Genome Announc.">
        <title>Next-Generation Whole-Genome Sequencing of Eight Strains of Bacillus cereus, Isolated from Food.</title>
        <authorList>
            <person name="Krawczyk A.O."/>
            <person name="de Jong A."/>
            <person name="Eijlander R.T."/>
            <person name="Berendsen E.M."/>
            <person name="Holsappel S."/>
            <person name="Wells-Bennik M.H."/>
            <person name="Kuipers O.P."/>
        </authorList>
    </citation>
    <scope>NUCLEOTIDE SEQUENCE [LARGE SCALE GENOMIC DNA]</scope>
    <source>
        <strain evidence="1 2">B4147</strain>
    </source>
</reference>